<dbReference type="RefSeq" id="XP_008613455.1">
    <property type="nucleotide sequence ID" value="XM_008615233.1"/>
</dbReference>
<dbReference type="PANTHER" id="PTHR44216">
    <property type="entry name" value="PROTEIN O-MANNOSYL-TRANSFERASE TMTC2"/>
    <property type="match status" value="1"/>
</dbReference>
<dbReference type="GO" id="GO:0005789">
    <property type="term" value="C:endoplasmic reticulum membrane"/>
    <property type="evidence" value="ECO:0007669"/>
    <property type="project" value="TreeGrafter"/>
</dbReference>
<organism evidence="2 3">
    <name type="scientific">Saprolegnia diclina (strain VS20)</name>
    <dbReference type="NCBI Taxonomy" id="1156394"/>
    <lineage>
        <taxon>Eukaryota</taxon>
        <taxon>Sar</taxon>
        <taxon>Stramenopiles</taxon>
        <taxon>Oomycota</taxon>
        <taxon>Saprolegniomycetes</taxon>
        <taxon>Saprolegniales</taxon>
        <taxon>Saprolegniaceae</taxon>
        <taxon>Saprolegnia</taxon>
    </lineage>
</organism>
<dbReference type="OMA" id="LATWRCP"/>
<dbReference type="GeneID" id="19950036"/>
<evidence type="ECO:0000313" key="2">
    <source>
        <dbReference type="EMBL" id="EQC33332.1"/>
    </source>
</evidence>
<proteinExistence type="predicted"/>
<feature type="region of interest" description="Disordered" evidence="1">
    <location>
        <begin position="35"/>
        <end position="54"/>
    </location>
</feature>
<protein>
    <submittedName>
        <fullName evidence="2">Uncharacterized protein</fullName>
    </submittedName>
</protein>
<dbReference type="AlphaFoldDB" id="T0RSW5"/>
<keyword evidence="3" id="KW-1185">Reference proteome</keyword>
<dbReference type="GO" id="GO:0000030">
    <property type="term" value="F:mannosyltransferase activity"/>
    <property type="evidence" value="ECO:0007669"/>
    <property type="project" value="TreeGrafter"/>
</dbReference>
<dbReference type="InterPro" id="IPR052384">
    <property type="entry name" value="TMTC_O-mannosyltransferase"/>
</dbReference>
<dbReference type="InParanoid" id="T0RSW5"/>
<name>T0RSW5_SAPDV</name>
<dbReference type="SUPFAM" id="SSF48452">
    <property type="entry name" value="TPR-like"/>
    <property type="match status" value="1"/>
</dbReference>
<accession>T0RSW5</accession>
<dbReference type="EMBL" id="JH767160">
    <property type="protein sequence ID" value="EQC33332.1"/>
    <property type="molecule type" value="Genomic_DNA"/>
</dbReference>
<sequence length="579" mass="64664">MLEAMVRGQSTKYMQSLAEVTHPLAPTLLRLPKKGAPVTSNMRRPPATPPRTPMAATAVAATILDKYRLRVEKRPSCVHLSRYAQLLLVAGNVADARGVFRASMEACAHHTDIGHAFQLDLVPCLRTLAAYAFFLEHYEDDDEMACALYERVLAVDPTQALAMGNYAMLLHKMSLESPLRIDQAYEAAIERYPRHGTVLCKYAGWLVQQRRLALAEQMYLEAIDAAPASPDVVGNYAAFLHSIKHDDDAAEVQYERAVALQPTHAVNCAQFASFLALARHDVERAQTFYKRSLAANPNDSDTWHRYGQLFWRDLHLFHEARECFCMALQLDKSHVVAALDAARVSDADLNDAVKADEFYQRAIELDGGATDALSAYGDFLQRHERMLEAEVMLEKAYASDKDNMTLIERLCHVKCLNMARPSYDVHHRRVDEHVLENLFQHILRLSALNVHAVTSCAVAIGRVLDCSPTVLYEAAATDPALTVNALVARGMYAEVVDGCDDEAESFYRHALDHDDLSFEAIFAFSKFLVRAKNDKNGAIRIVRNAIAACQEAHARLTISDDVLGRKQKQMEKLLQAIAT</sequence>
<dbReference type="VEuPathDB" id="FungiDB:SDRG_09309"/>
<dbReference type="Proteomes" id="UP000030762">
    <property type="component" value="Unassembled WGS sequence"/>
</dbReference>
<dbReference type="InterPro" id="IPR011990">
    <property type="entry name" value="TPR-like_helical_dom_sf"/>
</dbReference>
<dbReference type="InterPro" id="IPR003107">
    <property type="entry name" value="HAT"/>
</dbReference>
<dbReference type="PANTHER" id="PTHR44216:SF3">
    <property type="entry name" value="PROTEIN O-MANNOSYL-TRANSFERASE TMTC2"/>
    <property type="match status" value="1"/>
</dbReference>
<dbReference type="OrthoDB" id="73574at2759"/>
<dbReference type="Gene3D" id="1.25.40.10">
    <property type="entry name" value="Tetratricopeptide repeat domain"/>
    <property type="match status" value="4"/>
</dbReference>
<dbReference type="SMART" id="SM00386">
    <property type="entry name" value="HAT"/>
    <property type="match status" value="4"/>
</dbReference>
<evidence type="ECO:0000313" key="3">
    <source>
        <dbReference type="Proteomes" id="UP000030762"/>
    </source>
</evidence>
<gene>
    <name evidence="2" type="ORF">SDRG_09309</name>
</gene>
<reference evidence="2 3" key="1">
    <citation type="submission" date="2012-04" db="EMBL/GenBank/DDBJ databases">
        <title>The Genome Sequence of Saprolegnia declina VS20.</title>
        <authorList>
            <consortium name="The Broad Institute Genome Sequencing Platform"/>
            <person name="Russ C."/>
            <person name="Nusbaum C."/>
            <person name="Tyler B."/>
            <person name="van West P."/>
            <person name="Dieguez-Uribeondo J."/>
            <person name="de Bruijn I."/>
            <person name="Tripathy S."/>
            <person name="Jiang R."/>
            <person name="Young S.K."/>
            <person name="Zeng Q."/>
            <person name="Gargeya S."/>
            <person name="Fitzgerald M."/>
            <person name="Haas B."/>
            <person name="Abouelleil A."/>
            <person name="Alvarado L."/>
            <person name="Arachchi H.M."/>
            <person name="Berlin A."/>
            <person name="Chapman S.B."/>
            <person name="Goldberg J."/>
            <person name="Griggs A."/>
            <person name="Gujja S."/>
            <person name="Hansen M."/>
            <person name="Howarth C."/>
            <person name="Imamovic A."/>
            <person name="Larimer J."/>
            <person name="McCowen C."/>
            <person name="Montmayeur A."/>
            <person name="Murphy C."/>
            <person name="Neiman D."/>
            <person name="Pearson M."/>
            <person name="Priest M."/>
            <person name="Roberts A."/>
            <person name="Saif S."/>
            <person name="Shea T."/>
            <person name="Sisk P."/>
            <person name="Sykes S."/>
            <person name="Wortman J."/>
            <person name="Nusbaum C."/>
            <person name="Birren B."/>
        </authorList>
    </citation>
    <scope>NUCLEOTIDE SEQUENCE [LARGE SCALE GENOMIC DNA]</scope>
    <source>
        <strain evidence="2 3">VS20</strain>
    </source>
</reference>
<dbReference type="GO" id="GO:0035269">
    <property type="term" value="P:protein O-linked glycosylation via mannose"/>
    <property type="evidence" value="ECO:0007669"/>
    <property type="project" value="TreeGrafter"/>
</dbReference>
<evidence type="ECO:0000256" key="1">
    <source>
        <dbReference type="SAM" id="MobiDB-lite"/>
    </source>
</evidence>
<dbReference type="GO" id="GO:0006396">
    <property type="term" value="P:RNA processing"/>
    <property type="evidence" value="ECO:0007669"/>
    <property type="project" value="InterPro"/>
</dbReference>